<feature type="region of interest" description="Disordered" evidence="4">
    <location>
        <begin position="54"/>
        <end position="75"/>
    </location>
</feature>
<dbReference type="AlphaFoldDB" id="A0A6G1CNF3"/>
<dbReference type="SUPFAM" id="SSF52540">
    <property type="entry name" value="P-loop containing nucleoside triphosphate hydrolases"/>
    <property type="match status" value="1"/>
</dbReference>
<evidence type="ECO:0000256" key="3">
    <source>
        <dbReference type="RuleBase" id="RU361155"/>
    </source>
</evidence>
<evidence type="ECO:0000259" key="5">
    <source>
        <dbReference type="Pfam" id="PF00685"/>
    </source>
</evidence>
<comment type="caution">
    <text evidence="6">The sequence shown here is derived from an EMBL/GenBank/DDBJ whole genome shotgun (WGS) entry which is preliminary data.</text>
</comment>
<reference evidence="6 7" key="1">
    <citation type="submission" date="2019-11" db="EMBL/GenBank/DDBJ databases">
        <title>Whole genome sequence of Oryza granulata.</title>
        <authorList>
            <person name="Li W."/>
        </authorList>
    </citation>
    <scope>NUCLEOTIDE SEQUENCE [LARGE SCALE GENOMIC DNA]</scope>
    <source>
        <strain evidence="7">cv. Menghai</strain>
        <tissue evidence="6">Leaf</tissue>
    </source>
</reference>
<keyword evidence="2 3" id="KW-0808">Transferase</keyword>
<accession>A0A6G1CNF3</accession>
<dbReference type="Proteomes" id="UP000479710">
    <property type="component" value="Unassembled WGS sequence"/>
</dbReference>
<evidence type="ECO:0000256" key="1">
    <source>
        <dbReference type="ARBA" id="ARBA00005771"/>
    </source>
</evidence>
<dbReference type="Gene3D" id="3.40.50.300">
    <property type="entry name" value="P-loop containing nucleotide triphosphate hydrolases"/>
    <property type="match status" value="1"/>
</dbReference>
<dbReference type="EMBL" id="SPHZ02000009">
    <property type="protein sequence ID" value="KAF0901153.1"/>
    <property type="molecule type" value="Genomic_DNA"/>
</dbReference>
<dbReference type="InterPro" id="IPR027417">
    <property type="entry name" value="P-loop_NTPase"/>
</dbReference>
<evidence type="ECO:0000256" key="4">
    <source>
        <dbReference type="SAM" id="MobiDB-lite"/>
    </source>
</evidence>
<name>A0A6G1CNF3_9ORYZ</name>
<dbReference type="InterPro" id="IPR000863">
    <property type="entry name" value="Sulfotransferase_dom"/>
</dbReference>
<feature type="domain" description="Sulfotransferase" evidence="5">
    <location>
        <begin position="3"/>
        <end position="89"/>
    </location>
</feature>
<dbReference type="Pfam" id="PF00685">
    <property type="entry name" value="Sulfotransfer_1"/>
    <property type="match status" value="1"/>
</dbReference>
<dbReference type="PANTHER" id="PTHR11783">
    <property type="entry name" value="SULFOTRANSFERASE SULT"/>
    <property type="match status" value="1"/>
</dbReference>
<proteinExistence type="inferred from homology"/>
<protein>
    <recommendedName>
        <fullName evidence="3">Sulfotransferase</fullName>
        <ecNumber evidence="3">2.8.2.-</ecNumber>
    </recommendedName>
</protein>
<organism evidence="6 7">
    <name type="scientific">Oryza meyeriana var. granulata</name>
    <dbReference type="NCBI Taxonomy" id="110450"/>
    <lineage>
        <taxon>Eukaryota</taxon>
        <taxon>Viridiplantae</taxon>
        <taxon>Streptophyta</taxon>
        <taxon>Embryophyta</taxon>
        <taxon>Tracheophyta</taxon>
        <taxon>Spermatophyta</taxon>
        <taxon>Magnoliopsida</taxon>
        <taxon>Liliopsida</taxon>
        <taxon>Poales</taxon>
        <taxon>Poaceae</taxon>
        <taxon>BOP clade</taxon>
        <taxon>Oryzoideae</taxon>
        <taxon>Oryzeae</taxon>
        <taxon>Oryzinae</taxon>
        <taxon>Oryza</taxon>
        <taxon>Oryza meyeriana</taxon>
    </lineage>
</organism>
<dbReference type="EC" id="2.8.2.-" evidence="3"/>
<sequence length="90" mass="10273">MDPSRVLFLRYEQVLRDPADTIRKLAQFVGLPFTSAEEKANIVTEIVELCRLEKSKEPKGQQGRRPRKGVAGDWMSHMTSEMGERLDAIL</sequence>
<evidence type="ECO:0000313" key="6">
    <source>
        <dbReference type="EMBL" id="KAF0901153.1"/>
    </source>
</evidence>
<gene>
    <name evidence="6" type="ORF">E2562_038167</name>
</gene>
<comment type="similarity">
    <text evidence="1 3">Belongs to the sulfotransferase 1 family.</text>
</comment>
<dbReference type="OrthoDB" id="205623at2759"/>
<keyword evidence="7" id="KW-1185">Reference proteome</keyword>
<dbReference type="GO" id="GO:0008146">
    <property type="term" value="F:sulfotransferase activity"/>
    <property type="evidence" value="ECO:0007669"/>
    <property type="project" value="InterPro"/>
</dbReference>
<evidence type="ECO:0000313" key="7">
    <source>
        <dbReference type="Proteomes" id="UP000479710"/>
    </source>
</evidence>
<evidence type="ECO:0000256" key="2">
    <source>
        <dbReference type="ARBA" id="ARBA00022679"/>
    </source>
</evidence>